<feature type="compositionally biased region" description="Acidic residues" evidence="4">
    <location>
        <begin position="256"/>
        <end position="266"/>
    </location>
</feature>
<dbReference type="GO" id="GO:0003723">
    <property type="term" value="F:RNA binding"/>
    <property type="evidence" value="ECO:0007669"/>
    <property type="project" value="TreeGrafter"/>
</dbReference>
<dbReference type="EMBL" id="LR899009">
    <property type="protein sequence ID" value="CAD7078906.1"/>
    <property type="molecule type" value="Genomic_DNA"/>
</dbReference>
<gene>
    <name evidence="5" type="ORF">HERILL_LOCUS2147</name>
</gene>
<evidence type="ECO:0000256" key="3">
    <source>
        <dbReference type="ARBA" id="ARBA00022694"/>
    </source>
</evidence>
<dbReference type="Gene3D" id="3.20.20.140">
    <property type="entry name" value="Metal-dependent hydrolases"/>
    <property type="match status" value="1"/>
</dbReference>
<evidence type="ECO:0000313" key="5">
    <source>
        <dbReference type="EMBL" id="CAD7078906.1"/>
    </source>
</evidence>
<dbReference type="FunCoup" id="A0A7R8YMR2">
    <property type="interactions" value="1151"/>
</dbReference>
<comment type="subcellular location">
    <subcellularLocation>
        <location evidence="1">Nucleus</location>
    </subcellularLocation>
</comment>
<keyword evidence="6" id="KW-1185">Reference proteome</keyword>
<dbReference type="PANTHER" id="PTHR13031:SF0">
    <property type="entry name" value="RIBONUCLEASE P PROTEIN SUBUNIT P30"/>
    <property type="match status" value="1"/>
</dbReference>
<dbReference type="GO" id="GO:0005655">
    <property type="term" value="C:nucleolar ribonuclease P complex"/>
    <property type="evidence" value="ECO:0007669"/>
    <property type="project" value="TreeGrafter"/>
</dbReference>
<feature type="compositionally biased region" description="Acidic residues" evidence="4">
    <location>
        <begin position="274"/>
        <end position="285"/>
    </location>
</feature>
<dbReference type="AlphaFoldDB" id="A0A7R8YMR2"/>
<keyword evidence="3" id="KW-0819">tRNA processing</keyword>
<dbReference type="InterPro" id="IPR002738">
    <property type="entry name" value="RNase_P_p30"/>
</dbReference>
<dbReference type="SUPFAM" id="SSF89550">
    <property type="entry name" value="PHP domain-like"/>
    <property type="match status" value="1"/>
</dbReference>
<evidence type="ECO:0000256" key="4">
    <source>
        <dbReference type="SAM" id="MobiDB-lite"/>
    </source>
</evidence>
<evidence type="ECO:0000256" key="1">
    <source>
        <dbReference type="ARBA" id="ARBA00004123"/>
    </source>
</evidence>
<dbReference type="PANTHER" id="PTHR13031">
    <property type="entry name" value="RIBONUCLEASE P SUBUNIT P30"/>
    <property type="match status" value="1"/>
</dbReference>
<dbReference type="InterPro" id="IPR016195">
    <property type="entry name" value="Pol/histidinol_Pase-like"/>
</dbReference>
<reference evidence="5 6" key="1">
    <citation type="submission" date="2020-11" db="EMBL/GenBank/DDBJ databases">
        <authorList>
            <person name="Wallbank WR R."/>
            <person name="Pardo Diaz C."/>
            <person name="Kozak K."/>
            <person name="Martin S."/>
            <person name="Jiggins C."/>
            <person name="Moest M."/>
            <person name="Warren A I."/>
            <person name="Generalovic N T."/>
            <person name="Byers J.R.P. K."/>
            <person name="Montejo-Kovacevich G."/>
            <person name="Yen C E."/>
        </authorList>
    </citation>
    <scope>NUCLEOTIDE SEQUENCE [LARGE SCALE GENOMIC DNA]</scope>
</reference>
<proteinExistence type="inferred from homology"/>
<protein>
    <submittedName>
        <fullName evidence="5">Uncharacterized protein</fullName>
    </submittedName>
</protein>
<dbReference type="OrthoDB" id="17948at2759"/>
<accession>A0A7R8YMR2</accession>
<dbReference type="OMA" id="CYGPGIT"/>
<organism evidence="5 6">
    <name type="scientific">Hermetia illucens</name>
    <name type="common">Black soldier fly</name>
    <dbReference type="NCBI Taxonomy" id="343691"/>
    <lineage>
        <taxon>Eukaryota</taxon>
        <taxon>Metazoa</taxon>
        <taxon>Ecdysozoa</taxon>
        <taxon>Arthropoda</taxon>
        <taxon>Hexapoda</taxon>
        <taxon>Insecta</taxon>
        <taxon>Pterygota</taxon>
        <taxon>Neoptera</taxon>
        <taxon>Endopterygota</taxon>
        <taxon>Diptera</taxon>
        <taxon>Brachycera</taxon>
        <taxon>Stratiomyomorpha</taxon>
        <taxon>Stratiomyidae</taxon>
        <taxon>Hermetiinae</taxon>
        <taxon>Hermetia</taxon>
    </lineage>
</organism>
<comment type="similarity">
    <text evidence="2">Belongs to the eukaryotic/archaeal RNase P protein component 3 family.</text>
</comment>
<name>A0A7R8YMR2_HERIL</name>
<dbReference type="Proteomes" id="UP000594454">
    <property type="component" value="Chromosome 1"/>
</dbReference>
<dbReference type="GO" id="GO:0008033">
    <property type="term" value="P:tRNA processing"/>
    <property type="evidence" value="ECO:0007669"/>
    <property type="project" value="UniProtKB-KW"/>
</dbReference>
<sequence>MEKTKGFYDFGISYQNDKVALIKILKESYELGYRTVAIEQVFDHSKKDASKRSSDTFPAPIELSFLDEFRDKLKILNRLTIVYSDVGVAHAMTNSLNLRKYHLVAGLPKSDAALTHCCTVFNGDIISFDPDTKLLVNRKAYQMAVKRGLCFEVKYVPAIVNSSQRKEMIRIAHNYHARGKSRNIIFSSGATNEFELRGPYDVANLALIFGLTEEQGKGAVLNTCRVLFLKAESRRLGKTVMFVKQLGPTVLSSTSEDSESEDDDGEDAGRLDDNDKDMESDDVTDEQPHKKKKLS</sequence>
<feature type="region of interest" description="Disordered" evidence="4">
    <location>
        <begin position="251"/>
        <end position="295"/>
    </location>
</feature>
<evidence type="ECO:0000313" key="6">
    <source>
        <dbReference type="Proteomes" id="UP000594454"/>
    </source>
</evidence>
<dbReference type="InParanoid" id="A0A7R8YMR2"/>
<evidence type="ECO:0000256" key="2">
    <source>
        <dbReference type="ARBA" id="ARBA00007331"/>
    </source>
</evidence>
<dbReference type="Pfam" id="PF01876">
    <property type="entry name" value="RNase_P_p30"/>
    <property type="match status" value="1"/>
</dbReference>